<dbReference type="EMBL" id="CAJVPV010015585">
    <property type="protein sequence ID" value="CAG8692959.1"/>
    <property type="molecule type" value="Genomic_DNA"/>
</dbReference>
<accession>A0A9N9EW57</accession>
<protein>
    <submittedName>
        <fullName evidence="1">10518_t:CDS:1</fullName>
    </submittedName>
</protein>
<keyword evidence="2" id="KW-1185">Reference proteome</keyword>
<dbReference type="Proteomes" id="UP000789342">
    <property type="component" value="Unassembled WGS sequence"/>
</dbReference>
<gene>
    <name evidence="1" type="ORF">AMORRO_LOCUS11723</name>
</gene>
<feature type="non-terminal residue" evidence="1">
    <location>
        <position position="1"/>
    </location>
</feature>
<comment type="caution">
    <text evidence="1">The sequence shown here is derived from an EMBL/GenBank/DDBJ whole genome shotgun (WGS) entry which is preliminary data.</text>
</comment>
<reference evidence="1" key="1">
    <citation type="submission" date="2021-06" db="EMBL/GenBank/DDBJ databases">
        <authorList>
            <person name="Kallberg Y."/>
            <person name="Tangrot J."/>
            <person name="Rosling A."/>
        </authorList>
    </citation>
    <scope>NUCLEOTIDE SEQUENCE</scope>
    <source>
        <strain evidence="1">CL551</strain>
    </source>
</reference>
<name>A0A9N9EW57_9GLOM</name>
<sequence>MSSNSNAENNHENMANDSEEKYNGLLYEIEDLEKVIISQFRDYEAKDKIVKFSVKVALDSNLIRETIIYSTTNKENIDSSNQKTSQLSTSVKLNLQFKDSI</sequence>
<evidence type="ECO:0000313" key="1">
    <source>
        <dbReference type="EMBL" id="CAG8692959.1"/>
    </source>
</evidence>
<evidence type="ECO:0000313" key="2">
    <source>
        <dbReference type="Proteomes" id="UP000789342"/>
    </source>
</evidence>
<organism evidence="1 2">
    <name type="scientific">Acaulospora morrowiae</name>
    <dbReference type="NCBI Taxonomy" id="94023"/>
    <lineage>
        <taxon>Eukaryota</taxon>
        <taxon>Fungi</taxon>
        <taxon>Fungi incertae sedis</taxon>
        <taxon>Mucoromycota</taxon>
        <taxon>Glomeromycotina</taxon>
        <taxon>Glomeromycetes</taxon>
        <taxon>Diversisporales</taxon>
        <taxon>Acaulosporaceae</taxon>
        <taxon>Acaulospora</taxon>
    </lineage>
</organism>
<dbReference type="OrthoDB" id="10537915at2759"/>
<dbReference type="AlphaFoldDB" id="A0A9N9EW57"/>
<proteinExistence type="predicted"/>